<dbReference type="OrthoDB" id="76153at2157"/>
<dbReference type="InterPro" id="IPR025874">
    <property type="entry name" value="DZR"/>
</dbReference>
<name>A0A2U9IW86_9CREN</name>
<dbReference type="Proteomes" id="UP000247586">
    <property type="component" value="Chromosome"/>
</dbReference>
<organism evidence="2 3">
    <name type="scientific">Metallosphaera hakonensis JCM 8857 = DSM 7519</name>
    <dbReference type="NCBI Taxonomy" id="1293036"/>
    <lineage>
        <taxon>Archaea</taxon>
        <taxon>Thermoproteota</taxon>
        <taxon>Thermoprotei</taxon>
        <taxon>Sulfolobales</taxon>
        <taxon>Sulfolobaceae</taxon>
        <taxon>Metallosphaera</taxon>
    </lineage>
</organism>
<sequence>MGKVKCPNCGEMNPDILTNCRKCGSPLPARFGALQVKICPKCARTNPASRTTCMYCNSPL</sequence>
<evidence type="ECO:0000313" key="3">
    <source>
        <dbReference type="Proteomes" id="UP000247586"/>
    </source>
</evidence>
<dbReference type="GeneID" id="99614386"/>
<reference evidence="2 3" key="1">
    <citation type="submission" date="2018-05" db="EMBL/GenBank/DDBJ databases">
        <title>Complete Genome Sequences of Extremely Thermoacidophilic, Metal-Mobilizing Type-Strain Members of the Archaeal Family Sulfolobaceae: Acidianus brierleyi DSM-1651T, Acidianus sulfidivorans DSM-18786T, Metallosphaera hakonensis DSM-7519T, and Metallosphaera prunae DSM-10039T.</title>
        <authorList>
            <person name="Counts J.A."/>
            <person name="Kelly R.M."/>
        </authorList>
    </citation>
    <scope>NUCLEOTIDE SEQUENCE [LARGE SCALE GENOMIC DNA]</scope>
    <source>
        <strain evidence="2 3">HO1-1</strain>
    </source>
</reference>
<proteinExistence type="predicted"/>
<dbReference type="InterPro" id="IPR038587">
    <property type="entry name" value="Ribosomal_eL40_sf"/>
</dbReference>
<evidence type="ECO:0000313" key="2">
    <source>
        <dbReference type="EMBL" id="AWS00341.1"/>
    </source>
</evidence>
<dbReference type="KEGG" id="mhk:DFR87_12390"/>
<feature type="domain" description="DZANK-type" evidence="1">
    <location>
        <begin position="6"/>
        <end position="57"/>
    </location>
</feature>
<keyword evidence="3" id="KW-1185">Reference proteome</keyword>
<gene>
    <name evidence="2" type="ORF">DFR87_12390</name>
</gene>
<dbReference type="RefSeq" id="WP_110369630.1">
    <property type="nucleotide sequence ID" value="NZ_BBBA01000020.1"/>
</dbReference>
<evidence type="ECO:0000259" key="1">
    <source>
        <dbReference type="Pfam" id="PF12773"/>
    </source>
</evidence>
<reference evidence="3" key="3">
    <citation type="submission" date="2020-03" db="EMBL/GenBank/DDBJ databases">
        <title>Sequencing and Assembly of Multiple Reported Metal-Biooxidizing Members of the Extremely Thermoacidophilic Archaeal Family Sulfolobaceae.</title>
        <authorList>
            <person name="Counts J.A."/>
            <person name="Kelly R.M."/>
        </authorList>
    </citation>
    <scope>NUCLEOTIDE SEQUENCE [LARGE SCALE GENOMIC DNA]</scope>
    <source>
        <strain evidence="3">HO1-1</strain>
    </source>
</reference>
<protein>
    <recommendedName>
        <fullName evidence="1">DZANK-type domain-containing protein</fullName>
    </recommendedName>
</protein>
<dbReference type="EMBL" id="CP029287">
    <property type="protein sequence ID" value="AWS00341.1"/>
    <property type="molecule type" value="Genomic_DNA"/>
</dbReference>
<dbReference type="Gene3D" id="4.10.1060.50">
    <property type="match status" value="1"/>
</dbReference>
<dbReference type="Pfam" id="PF12773">
    <property type="entry name" value="DZR"/>
    <property type="match status" value="1"/>
</dbReference>
<accession>A0A2U9IW86</accession>
<dbReference type="AlphaFoldDB" id="A0A2U9IW86"/>
<reference evidence="3" key="2">
    <citation type="submission" date="2020-03" db="EMBL/GenBank/DDBJ databases">
        <title>Complete Genome Sequences of Extremely Thermoacidophilic, Metal-Mobilizing Type-Strain Members of the Archaeal Family Sulfolobaceae: Acidianus brierleyi DSM-1651T, Acidianus sulfidivorans DSM-18786T, Metallosphaera hakonensis DSM-7519T, and Metallosphaera prunae DSM-10039T.</title>
        <authorList>
            <person name="Counts J.A."/>
            <person name="Kelly R.M."/>
        </authorList>
    </citation>
    <scope>NUCLEOTIDE SEQUENCE [LARGE SCALE GENOMIC DNA]</scope>
    <source>
        <strain evidence="3">HO1-1</strain>
    </source>
</reference>